<dbReference type="PROSITE" id="PS00107">
    <property type="entry name" value="PROTEIN_KINASE_ATP"/>
    <property type="match status" value="1"/>
</dbReference>
<sequence length="214" mass="24779">MEQDEYDDIFLYLKETKYVGGKNTDKRILRGKTKNFVLGSHDNLYYIKDSRKKQVFCQMDKLKIRSRVFWKELDLDEHEEECVIPSIWINRQARNVNGEGDELWESDLEDLALDTVLPFQTISFIMASFKVNLSVLKKHNTAINMAKDTSLGLPTFSKKDYTDLVMIGNGSYGKVFQGPKDGKSFVIKELCVGEVTDSEIKLFRKEAKLLKSYH</sequence>
<gene>
    <name evidence="3" type="ORF">MEDL_9702</name>
</gene>
<organism evidence="3 4">
    <name type="scientific">Mytilus edulis</name>
    <name type="common">Blue mussel</name>
    <dbReference type="NCBI Taxonomy" id="6550"/>
    <lineage>
        <taxon>Eukaryota</taxon>
        <taxon>Metazoa</taxon>
        <taxon>Spiralia</taxon>
        <taxon>Lophotrochozoa</taxon>
        <taxon>Mollusca</taxon>
        <taxon>Bivalvia</taxon>
        <taxon>Autobranchia</taxon>
        <taxon>Pteriomorphia</taxon>
        <taxon>Mytilida</taxon>
        <taxon>Mytiloidea</taxon>
        <taxon>Mytilidae</taxon>
        <taxon>Mytilinae</taxon>
        <taxon>Mytilus</taxon>
    </lineage>
</organism>
<dbReference type="EMBL" id="CAJPWZ010000489">
    <property type="protein sequence ID" value="CAG2194696.1"/>
    <property type="molecule type" value="Genomic_DNA"/>
</dbReference>
<feature type="binding site" evidence="1">
    <location>
        <position position="188"/>
    </location>
    <ligand>
        <name>ATP</name>
        <dbReference type="ChEBI" id="CHEBI:30616"/>
    </ligand>
</feature>
<evidence type="ECO:0000313" key="3">
    <source>
        <dbReference type="EMBL" id="CAG2194696.1"/>
    </source>
</evidence>
<keyword evidence="4" id="KW-1185">Reference proteome</keyword>
<dbReference type="GO" id="GO:0005524">
    <property type="term" value="F:ATP binding"/>
    <property type="evidence" value="ECO:0007669"/>
    <property type="project" value="UniProtKB-UniRule"/>
</dbReference>
<evidence type="ECO:0000313" key="4">
    <source>
        <dbReference type="Proteomes" id="UP000683360"/>
    </source>
</evidence>
<evidence type="ECO:0000256" key="1">
    <source>
        <dbReference type="PROSITE-ProRule" id="PRU10141"/>
    </source>
</evidence>
<dbReference type="SUPFAM" id="SSF56112">
    <property type="entry name" value="Protein kinase-like (PK-like)"/>
    <property type="match status" value="1"/>
</dbReference>
<accession>A0A8S3QHK4</accession>
<keyword evidence="1" id="KW-0067">ATP-binding</keyword>
<proteinExistence type="predicted"/>
<dbReference type="InterPro" id="IPR011009">
    <property type="entry name" value="Kinase-like_dom_sf"/>
</dbReference>
<dbReference type="Gene3D" id="3.30.200.20">
    <property type="entry name" value="Phosphorylase Kinase, domain 1"/>
    <property type="match status" value="1"/>
</dbReference>
<evidence type="ECO:0000259" key="2">
    <source>
        <dbReference type="PROSITE" id="PS50011"/>
    </source>
</evidence>
<feature type="domain" description="Protein kinase" evidence="2">
    <location>
        <begin position="161"/>
        <end position="214"/>
    </location>
</feature>
<dbReference type="GO" id="GO:0004672">
    <property type="term" value="F:protein kinase activity"/>
    <property type="evidence" value="ECO:0007669"/>
    <property type="project" value="InterPro"/>
</dbReference>
<dbReference type="Proteomes" id="UP000683360">
    <property type="component" value="Unassembled WGS sequence"/>
</dbReference>
<dbReference type="AlphaFoldDB" id="A0A8S3QHK4"/>
<dbReference type="InterPro" id="IPR017441">
    <property type="entry name" value="Protein_kinase_ATP_BS"/>
</dbReference>
<comment type="caution">
    <text evidence="3">The sequence shown here is derived from an EMBL/GenBank/DDBJ whole genome shotgun (WGS) entry which is preliminary data.</text>
</comment>
<dbReference type="InterPro" id="IPR000719">
    <property type="entry name" value="Prot_kinase_dom"/>
</dbReference>
<protein>
    <recommendedName>
        <fullName evidence="2">Protein kinase domain-containing protein</fullName>
    </recommendedName>
</protein>
<dbReference type="OrthoDB" id="413122at2759"/>
<keyword evidence="1" id="KW-0547">Nucleotide-binding</keyword>
<name>A0A8S3QHK4_MYTED</name>
<dbReference type="PROSITE" id="PS50011">
    <property type="entry name" value="PROTEIN_KINASE_DOM"/>
    <property type="match status" value="1"/>
</dbReference>
<reference evidence="3" key="1">
    <citation type="submission" date="2021-03" db="EMBL/GenBank/DDBJ databases">
        <authorList>
            <person name="Bekaert M."/>
        </authorList>
    </citation>
    <scope>NUCLEOTIDE SEQUENCE</scope>
</reference>